<dbReference type="RefSeq" id="WP_345085369.1">
    <property type="nucleotide sequence ID" value="NZ_BAABFA010000024.1"/>
</dbReference>
<sequence length="622" mass="70033">MLVAVLCTISTDLYATSKDTAIARLQHAAKDSIATDPRVAVSLATRAYDMSLRQGDMESAALSLNIKASAQHEAGDLNDAIATFIQGIDIAHRHGLKDLEADLTLNIGIVYENLADYKSALQHFEAALRAFTTRKDTLSLGNGYYNMGVLTLHMQNDKLATRYFDLAAQMYTAIGDLSHLAGTYIAIGGSYANMQRHREGLGYLLKARKINDSLNSHETSALCDMNIALCYQELKKADSALYFYGKTLQRFNTMNPDYNHVFLHLNIGSVYEELLRRPEPAIANYKQALKIAGDISYPLGMCIAYGNLASVYKMIGDHKKANEYLGLQMVIKDTILNREKVAALEEMTARYQTRELDDKNKLLRKENDLQRLRLRNKDLLIYSGFGATLLSLVIGVQVVRQNRLKAARQKLELEQRQLQAQMNPHFIFNCLNSIQQFVLQNDRANANKYLADFALLMRQTLDNSKDGTISLHREIGYLENYLSFEHMRYENKFTHTITCAPDINTYTTEVPAMIVQPFVENAIKHGLCNLEEGGGELRISFYIKDGSLYCEVDDNGIGMKEAQKLKERSFIQHQSHGMELTRQRLALTAKMQNAEHTISIIDRSAQPGGRGTTVIIKFPLDI</sequence>
<dbReference type="InterPro" id="IPR011990">
    <property type="entry name" value="TPR-like_helical_dom_sf"/>
</dbReference>
<dbReference type="PANTHER" id="PTHR34220">
    <property type="entry name" value="SENSOR HISTIDINE KINASE YPDA"/>
    <property type="match status" value="1"/>
</dbReference>
<evidence type="ECO:0000259" key="2">
    <source>
        <dbReference type="Pfam" id="PF02518"/>
    </source>
</evidence>
<dbReference type="InterPro" id="IPR003594">
    <property type="entry name" value="HATPase_dom"/>
</dbReference>
<feature type="domain" description="Histidine kinase/HSP90-like ATPase" evidence="2">
    <location>
        <begin position="513"/>
        <end position="621"/>
    </location>
</feature>
<dbReference type="SUPFAM" id="SSF48452">
    <property type="entry name" value="TPR-like"/>
    <property type="match status" value="2"/>
</dbReference>
<dbReference type="InterPro" id="IPR050640">
    <property type="entry name" value="Bact_2-comp_sensor_kinase"/>
</dbReference>
<organism evidence="4 5">
    <name type="scientific">Nemorincola caseinilytica</name>
    <dbReference type="NCBI Taxonomy" id="2054315"/>
    <lineage>
        <taxon>Bacteria</taxon>
        <taxon>Pseudomonadati</taxon>
        <taxon>Bacteroidota</taxon>
        <taxon>Chitinophagia</taxon>
        <taxon>Chitinophagales</taxon>
        <taxon>Chitinophagaceae</taxon>
        <taxon>Nemorincola</taxon>
    </lineage>
</organism>
<evidence type="ECO:0000313" key="4">
    <source>
        <dbReference type="EMBL" id="GAA4470236.1"/>
    </source>
</evidence>
<dbReference type="Gene3D" id="3.30.565.10">
    <property type="entry name" value="Histidine kinase-like ATPase, C-terminal domain"/>
    <property type="match status" value="1"/>
</dbReference>
<dbReference type="Proteomes" id="UP001500067">
    <property type="component" value="Unassembled WGS sequence"/>
</dbReference>
<evidence type="ECO:0008006" key="6">
    <source>
        <dbReference type="Google" id="ProtNLM"/>
    </source>
</evidence>
<dbReference type="Pfam" id="PF13181">
    <property type="entry name" value="TPR_8"/>
    <property type="match status" value="1"/>
</dbReference>
<comment type="caution">
    <text evidence="4">The sequence shown here is derived from an EMBL/GenBank/DDBJ whole genome shotgun (WGS) entry which is preliminary data.</text>
</comment>
<evidence type="ECO:0000313" key="5">
    <source>
        <dbReference type="Proteomes" id="UP001500067"/>
    </source>
</evidence>
<name>A0ABP8NNZ2_9BACT</name>
<feature type="repeat" description="TPR" evidence="1">
    <location>
        <begin position="101"/>
        <end position="134"/>
    </location>
</feature>
<dbReference type="InterPro" id="IPR036890">
    <property type="entry name" value="HATPase_C_sf"/>
</dbReference>
<dbReference type="SUPFAM" id="SSF55874">
    <property type="entry name" value="ATPase domain of HSP90 chaperone/DNA topoisomerase II/histidine kinase"/>
    <property type="match status" value="1"/>
</dbReference>
<feature type="domain" description="Signal transduction histidine kinase internal region" evidence="3">
    <location>
        <begin position="414"/>
        <end position="493"/>
    </location>
</feature>
<reference evidence="5" key="1">
    <citation type="journal article" date="2019" name="Int. J. Syst. Evol. Microbiol.">
        <title>The Global Catalogue of Microorganisms (GCM) 10K type strain sequencing project: providing services to taxonomists for standard genome sequencing and annotation.</title>
        <authorList>
            <consortium name="The Broad Institute Genomics Platform"/>
            <consortium name="The Broad Institute Genome Sequencing Center for Infectious Disease"/>
            <person name="Wu L."/>
            <person name="Ma J."/>
        </authorList>
    </citation>
    <scope>NUCLEOTIDE SEQUENCE [LARGE SCALE GENOMIC DNA]</scope>
    <source>
        <strain evidence="5">JCM 32105</strain>
    </source>
</reference>
<dbReference type="EMBL" id="BAABFA010000024">
    <property type="protein sequence ID" value="GAA4470236.1"/>
    <property type="molecule type" value="Genomic_DNA"/>
</dbReference>
<dbReference type="InterPro" id="IPR010559">
    <property type="entry name" value="Sig_transdc_His_kin_internal"/>
</dbReference>
<evidence type="ECO:0000256" key="1">
    <source>
        <dbReference type="PROSITE-ProRule" id="PRU00339"/>
    </source>
</evidence>
<keyword evidence="5" id="KW-1185">Reference proteome</keyword>
<keyword evidence="1" id="KW-0802">TPR repeat</keyword>
<dbReference type="PROSITE" id="PS50005">
    <property type="entry name" value="TPR"/>
    <property type="match status" value="1"/>
</dbReference>
<dbReference type="SMART" id="SM00028">
    <property type="entry name" value="TPR"/>
    <property type="match status" value="7"/>
</dbReference>
<dbReference type="Pfam" id="PF02518">
    <property type="entry name" value="HATPase_c"/>
    <property type="match status" value="1"/>
</dbReference>
<dbReference type="Gene3D" id="1.25.40.10">
    <property type="entry name" value="Tetratricopeptide repeat domain"/>
    <property type="match status" value="2"/>
</dbReference>
<dbReference type="PANTHER" id="PTHR34220:SF7">
    <property type="entry name" value="SENSOR HISTIDINE KINASE YPDA"/>
    <property type="match status" value="1"/>
</dbReference>
<dbReference type="Pfam" id="PF13424">
    <property type="entry name" value="TPR_12"/>
    <property type="match status" value="1"/>
</dbReference>
<protein>
    <recommendedName>
        <fullName evidence="6">Tetratricopeptide repeat protein</fullName>
    </recommendedName>
</protein>
<dbReference type="InterPro" id="IPR019734">
    <property type="entry name" value="TPR_rpt"/>
</dbReference>
<gene>
    <name evidence="4" type="ORF">GCM10023093_31160</name>
</gene>
<proteinExistence type="predicted"/>
<accession>A0ABP8NNZ2</accession>
<dbReference type="Pfam" id="PF06580">
    <property type="entry name" value="His_kinase"/>
    <property type="match status" value="1"/>
</dbReference>
<evidence type="ECO:0000259" key="3">
    <source>
        <dbReference type="Pfam" id="PF06580"/>
    </source>
</evidence>